<evidence type="ECO:0000256" key="3">
    <source>
        <dbReference type="ARBA" id="ARBA00023284"/>
    </source>
</evidence>
<dbReference type="PANTHER" id="PTHR42852">
    <property type="entry name" value="THIOL:DISULFIDE INTERCHANGE PROTEIN DSBE"/>
    <property type="match status" value="1"/>
</dbReference>
<evidence type="ECO:0000313" key="7">
    <source>
        <dbReference type="Proteomes" id="UP000613160"/>
    </source>
</evidence>
<keyword evidence="4" id="KW-0472">Membrane</keyword>
<dbReference type="GO" id="GO:0017004">
    <property type="term" value="P:cytochrome complex assembly"/>
    <property type="evidence" value="ECO:0007669"/>
    <property type="project" value="UniProtKB-KW"/>
</dbReference>
<dbReference type="GO" id="GO:0015036">
    <property type="term" value="F:disulfide oxidoreductase activity"/>
    <property type="evidence" value="ECO:0007669"/>
    <property type="project" value="UniProtKB-ARBA"/>
</dbReference>
<feature type="domain" description="Thioredoxin" evidence="5">
    <location>
        <begin position="69"/>
        <end position="218"/>
    </location>
</feature>
<dbReference type="InterPro" id="IPR013740">
    <property type="entry name" value="Redoxin"/>
</dbReference>
<gene>
    <name evidence="6" type="ORF">GCM10011335_39430</name>
</gene>
<comment type="caution">
    <text evidence="6">The sequence shown here is derived from an EMBL/GenBank/DDBJ whole genome shotgun (WGS) entry which is preliminary data.</text>
</comment>
<dbReference type="EMBL" id="BMJJ01000010">
    <property type="protein sequence ID" value="GGD32526.1"/>
    <property type="molecule type" value="Genomic_DNA"/>
</dbReference>
<evidence type="ECO:0000256" key="1">
    <source>
        <dbReference type="ARBA" id="ARBA00004196"/>
    </source>
</evidence>
<reference evidence="6" key="2">
    <citation type="submission" date="2020-09" db="EMBL/GenBank/DDBJ databases">
        <authorList>
            <person name="Sun Q."/>
            <person name="Zhou Y."/>
        </authorList>
    </citation>
    <scope>NUCLEOTIDE SEQUENCE</scope>
    <source>
        <strain evidence="6">CGMCC 1.15493</strain>
    </source>
</reference>
<dbReference type="SUPFAM" id="SSF52833">
    <property type="entry name" value="Thioredoxin-like"/>
    <property type="match status" value="1"/>
</dbReference>
<comment type="subcellular location">
    <subcellularLocation>
        <location evidence="1">Cell envelope</location>
    </subcellularLocation>
</comment>
<sequence>MPEETRPVRASRKFLRIGALALVAGIAAGAVGIYVNQAGSGNERTAACPANDALKQALLAEARGEVAAVTPLDAPFDVSAVAFKDGDDKPLTLRDFAGKTLLVNLWATWCVPCRQEMPALDALEAGQGGPDFGVIPINVDLGPADKPKAFYAETGLTALPFFRDQTMAVFNDLKSQGVTIGLPVSLLVDPKGCARAVLTGPAEWASPDALRLITAMKSGA</sequence>
<dbReference type="InterPro" id="IPR013766">
    <property type="entry name" value="Thioredoxin_domain"/>
</dbReference>
<evidence type="ECO:0000259" key="5">
    <source>
        <dbReference type="PROSITE" id="PS51352"/>
    </source>
</evidence>
<keyword evidence="2" id="KW-0201">Cytochrome c-type biogenesis</keyword>
<dbReference type="Pfam" id="PF08534">
    <property type="entry name" value="Redoxin"/>
    <property type="match status" value="1"/>
</dbReference>
<dbReference type="RefSeq" id="WP_188853959.1">
    <property type="nucleotide sequence ID" value="NZ_BMJJ01000010.1"/>
</dbReference>
<feature type="transmembrane region" description="Helical" evidence="4">
    <location>
        <begin position="14"/>
        <end position="35"/>
    </location>
</feature>
<dbReference type="Proteomes" id="UP000613160">
    <property type="component" value="Unassembled WGS sequence"/>
</dbReference>
<reference evidence="6" key="1">
    <citation type="journal article" date="2014" name="Int. J. Syst. Evol. Microbiol.">
        <title>Complete genome sequence of Corynebacterium casei LMG S-19264T (=DSM 44701T), isolated from a smear-ripened cheese.</title>
        <authorList>
            <consortium name="US DOE Joint Genome Institute (JGI-PGF)"/>
            <person name="Walter F."/>
            <person name="Albersmeier A."/>
            <person name="Kalinowski J."/>
            <person name="Ruckert C."/>
        </authorList>
    </citation>
    <scope>NUCLEOTIDE SEQUENCE</scope>
    <source>
        <strain evidence="6">CGMCC 1.15493</strain>
    </source>
</reference>
<accession>A0A916Y6F7</accession>
<dbReference type="InterPro" id="IPR050553">
    <property type="entry name" value="Thioredoxin_ResA/DsbE_sf"/>
</dbReference>
<evidence type="ECO:0000313" key="6">
    <source>
        <dbReference type="EMBL" id="GGD32526.1"/>
    </source>
</evidence>
<keyword evidence="7" id="KW-1185">Reference proteome</keyword>
<dbReference type="AlphaFoldDB" id="A0A916Y6F7"/>
<dbReference type="PANTHER" id="PTHR42852:SF13">
    <property type="entry name" value="PROTEIN DIPZ"/>
    <property type="match status" value="1"/>
</dbReference>
<evidence type="ECO:0000256" key="2">
    <source>
        <dbReference type="ARBA" id="ARBA00022748"/>
    </source>
</evidence>
<keyword evidence="4" id="KW-1133">Transmembrane helix</keyword>
<keyword evidence="3" id="KW-0676">Redox-active center</keyword>
<dbReference type="Gene3D" id="3.40.30.10">
    <property type="entry name" value="Glutaredoxin"/>
    <property type="match status" value="1"/>
</dbReference>
<evidence type="ECO:0000256" key="4">
    <source>
        <dbReference type="SAM" id="Phobius"/>
    </source>
</evidence>
<organism evidence="6 7">
    <name type="scientific">Aureimonas glaciei</name>
    <dbReference type="NCBI Taxonomy" id="1776957"/>
    <lineage>
        <taxon>Bacteria</taxon>
        <taxon>Pseudomonadati</taxon>
        <taxon>Pseudomonadota</taxon>
        <taxon>Alphaproteobacteria</taxon>
        <taxon>Hyphomicrobiales</taxon>
        <taxon>Aurantimonadaceae</taxon>
        <taxon>Aureimonas</taxon>
    </lineage>
</organism>
<name>A0A916Y6F7_9HYPH</name>
<proteinExistence type="predicted"/>
<dbReference type="PROSITE" id="PS00194">
    <property type="entry name" value="THIOREDOXIN_1"/>
    <property type="match status" value="1"/>
</dbReference>
<dbReference type="NCBIfam" id="NF047696">
    <property type="entry name" value="ThlDiSintTplARhiz"/>
    <property type="match status" value="1"/>
</dbReference>
<dbReference type="GO" id="GO:0030313">
    <property type="term" value="C:cell envelope"/>
    <property type="evidence" value="ECO:0007669"/>
    <property type="project" value="UniProtKB-SubCell"/>
</dbReference>
<dbReference type="InterPro" id="IPR017937">
    <property type="entry name" value="Thioredoxin_CS"/>
</dbReference>
<keyword evidence="4" id="KW-0812">Transmembrane</keyword>
<dbReference type="PROSITE" id="PS51352">
    <property type="entry name" value="THIOREDOXIN_2"/>
    <property type="match status" value="1"/>
</dbReference>
<dbReference type="CDD" id="cd02966">
    <property type="entry name" value="TlpA_like_family"/>
    <property type="match status" value="1"/>
</dbReference>
<dbReference type="InterPro" id="IPR036249">
    <property type="entry name" value="Thioredoxin-like_sf"/>
</dbReference>
<protein>
    <submittedName>
        <fullName evidence="6">Sodium:dicarboxylate symporter</fullName>
    </submittedName>
</protein>